<dbReference type="PROSITE" id="PS51354">
    <property type="entry name" value="GLUTAREDOXIN_2"/>
    <property type="match status" value="1"/>
</dbReference>
<dbReference type="OrthoDB" id="527973at2"/>
<keyword evidence="3" id="KW-1185">Reference proteome</keyword>
<dbReference type="Pfam" id="PF00462">
    <property type="entry name" value="Glutaredoxin"/>
    <property type="match status" value="1"/>
</dbReference>
<feature type="domain" description="Glutaredoxin" evidence="1">
    <location>
        <begin position="8"/>
        <end position="59"/>
    </location>
</feature>
<dbReference type="PRINTS" id="PR00160">
    <property type="entry name" value="GLUTAREDOXIN"/>
</dbReference>
<dbReference type="SUPFAM" id="SSF52833">
    <property type="entry name" value="Thioredoxin-like"/>
    <property type="match status" value="1"/>
</dbReference>
<dbReference type="Proteomes" id="UP000449846">
    <property type="component" value="Unassembled WGS sequence"/>
</dbReference>
<evidence type="ECO:0000313" key="3">
    <source>
        <dbReference type="Proteomes" id="UP000449846"/>
    </source>
</evidence>
<dbReference type="Gene3D" id="3.40.30.10">
    <property type="entry name" value="Glutaredoxin"/>
    <property type="match status" value="1"/>
</dbReference>
<dbReference type="RefSeq" id="WP_155041059.1">
    <property type="nucleotide sequence ID" value="NZ_WMIG01000013.1"/>
</dbReference>
<dbReference type="EMBL" id="WMIG01000013">
    <property type="protein sequence ID" value="MTH61116.1"/>
    <property type="molecule type" value="Genomic_DNA"/>
</dbReference>
<evidence type="ECO:0000313" key="2">
    <source>
        <dbReference type="EMBL" id="MTH61116.1"/>
    </source>
</evidence>
<protein>
    <submittedName>
        <fullName evidence="2">Glutaredoxin</fullName>
    </submittedName>
</protein>
<dbReference type="AlphaFoldDB" id="A0A844HML9"/>
<proteinExistence type="predicted"/>
<gene>
    <name evidence="2" type="ORF">GL300_18055</name>
</gene>
<organism evidence="2 3">
    <name type="scientific">Paracoccus litorisediminis</name>
    <dbReference type="NCBI Taxonomy" id="2006130"/>
    <lineage>
        <taxon>Bacteria</taxon>
        <taxon>Pseudomonadati</taxon>
        <taxon>Pseudomonadota</taxon>
        <taxon>Alphaproteobacteria</taxon>
        <taxon>Rhodobacterales</taxon>
        <taxon>Paracoccaceae</taxon>
        <taxon>Paracoccus</taxon>
    </lineage>
</organism>
<evidence type="ECO:0000259" key="1">
    <source>
        <dbReference type="Pfam" id="PF00462"/>
    </source>
</evidence>
<reference evidence="2 3" key="1">
    <citation type="submission" date="2019-11" db="EMBL/GenBank/DDBJ databases">
        <authorList>
            <person name="Dong K."/>
        </authorList>
    </citation>
    <scope>NUCLEOTIDE SEQUENCE [LARGE SCALE GENOMIC DNA]</scope>
    <source>
        <strain evidence="2 3">NBRC 112902</strain>
    </source>
</reference>
<name>A0A844HML9_9RHOB</name>
<sequence length="77" mass="8818">MTHWIVKSRPGCPFCDKAKDLLASEGVVFEEQKHETELERFAFKQAGFKTFPQIFRDGCLIGGYTELVEHFASSDDF</sequence>
<dbReference type="InterPro" id="IPR002109">
    <property type="entry name" value="Glutaredoxin"/>
</dbReference>
<comment type="caution">
    <text evidence="2">The sequence shown here is derived from an EMBL/GenBank/DDBJ whole genome shotgun (WGS) entry which is preliminary data.</text>
</comment>
<dbReference type="InterPro" id="IPR036249">
    <property type="entry name" value="Thioredoxin-like_sf"/>
</dbReference>
<accession>A0A844HML9</accession>
<dbReference type="InterPro" id="IPR014025">
    <property type="entry name" value="Glutaredoxin_subgr"/>
</dbReference>